<evidence type="ECO:0000313" key="2">
    <source>
        <dbReference type="Proteomes" id="UP001216907"/>
    </source>
</evidence>
<gene>
    <name evidence="1" type="ORF">PZE19_09405</name>
</gene>
<dbReference type="EMBL" id="JARRAG010000001">
    <property type="protein sequence ID" value="MDG3003988.1"/>
    <property type="molecule type" value="Genomic_DNA"/>
</dbReference>
<proteinExistence type="predicted"/>
<accession>A0ABT6F9C1</accession>
<evidence type="ECO:0008006" key="3">
    <source>
        <dbReference type="Google" id="ProtNLM"/>
    </source>
</evidence>
<reference evidence="1 2" key="1">
    <citation type="submission" date="2023-03" db="EMBL/GenBank/DDBJ databases">
        <title>Paludisphaera mucosa sp. nov. a novel planctomycete from northern fen.</title>
        <authorList>
            <person name="Ivanova A."/>
        </authorList>
    </citation>
    <scope>NUCLEOTIDE SEQUENCE [LARGE SCALE GENOMIC DNA]</scope>
    <source>
        <strain evidence="1 2">Pla2</strain>
    </source>
</reference>
<organism evidence="1 2">
    <name type="scientific">Paludisphaera mucosa</name>
    <dbReference type="NCBI Taxonomy" id="3030827"/>
    <lineage>
        <taxon>Bacteria</taxon>
        <taxon>Pseudomonadati</taxon>
        <taxon>Planctomycetota</taxon>
        <taxon>Planctomycetia</taxon>
        <taxon>Isosphaerales</taxon>
        <taxon>Isosphaeraceae</taxon>
        <taxon>Paludisphaera</taxon>
    </lineage>
</organism>
<keyword evidence="2" id="KW-1185">Reference proteome</keyword>
<sequence>MGMEWSLNLVEPVTFRDGPGERFVPSFSPIQLDAILVGRDEGPVSELLDSGKVSCDHDRAGIDWSRHMCPPPTIPVEAVRRCAARLSNVTQRDYAPMDFALSKMSCDRLDSVRRALYAAVAEEADLFRKFIAEAADGGWALRCWMR</sequence>
<dbReference type="Proteomes" id="UP001216907">
    <property type="component" value="Unassembled WGS sequence"/>
</dbReference>
<dbReference type="RefSeq" id="WP_277860332.1">
    <property type="nucleotide sequence ID" value="NZ_JARRAG010000001.1"/>
</dbReference>
<protein>
    <recommendedName>
        <fullName evidence="3">DUF1877 domain-containing protein</fullName>
    </recommendedName>
</protein>
<name>A0ABT6F9C1_9BACT</name>
<comment type="caution">
    <text evidence="1">The sequence shown here is derived from an EMBL/GenBank/DDBJ whole genome shotgun (WGS) entry which is preliminary data.</text>
</comment>
<evidence type="ECO:0000313" key="1">
    <source>
        <dbReference type="EMBL" id="MDG3003988.1"/>
    </source>
</evidence>